<gene>
    <name evidence="3" type="ORF">AACH10_23735</name>
</gene>
<feature type="repeat" description="TPR" evidence="1">
    <location>
        <begin position="243"/>
        <end position="276"/>
    </location>
</feature>
<dbReference type="InterPro" id="IPR019734">
    <property type="entry name" value="TPR_rpt"/>
</dbReference>
<sequence>MTRRLITRWAHTATALALAGALLALGGCAPMTVTGAAPADPPWADALFAAPARPPQAAEALALSPAMRAYLPQLRAAGFDGTGPARALVDALATRSGLRLEYEAQTTRTAAQAFDDRAGNCLSLVLMTAAFARELGVSVVFNEALVEAQWRREGGLVLRSGHVNLTLGTPVRRAGWRVGTDESLMVDFLPGVDLRGLRTRPIDERRVLAMYLNNRAAETLATGDVAGAYWWVREALRQDGGYLAARNTLGVVYQRAGQVALAGEVFEQLLALQPDDGSALGNLALVREAQGRLADAAQLRARRDALEPLAAQALRELSPAKLAWLKARKGTAPVVP</sequence>
<keyword evidence="4" id="KW-1185">Reference proteome</keyword>
<name>A0ABU9CN91_9BURK</name>
<evidence type="ECO:0000313" key="4">
    <source>
        <dbReference type="Proteomes" id="UP001365405"/>
    </source>
</evidence>
<dbReference type="Gene3D" id="1.25.40.10">
    <property type="entry name" value="Tetratricopeptide repeat domain"/>
    <property type="match status" value="1"/>
</dbReference>
<dbReference type="InterPro" id="IPR011990">
    <property type="entry name" value="TPR-like_helical_dom_sf"/>
</dbReference>
<dbReference type="EMBL" id="JBBUTH010000011">
    <property type="protein sequence ID" value="MEK8053288.1"/>
    <property type="molecule type" value="Genomic_DNA"/>
</dbReference>
<dbReference type="Proteomes" id="UP001365405">
    <property type="component" value="Unassembled WGS sequence"/>
</dbReference>
<keyword evidence="2" id="KW-0732">Signal</keyword>
<dbReference type="PROSITE" id="PS51257">
    <property type="entry name" value="PROKAR_LIPOPROTEIN"/>
    <property type="match status" value="1"/>
</dbReference>
<reference evidence="3 4" key="1">
    <citation type="submission" date="2024-04" db="EMBL/GenBank/DDBJ databases">
        <title>Novel species of the genus Ideonella isolated from streams.</title>
        <authorList>
            <person name="Lu H."/>
        </authorList>
    </citation>
    <scope>NUCLEOTIDE SEQUENCE [LARGE SCALE GENOMIC DNA]</scope>
    <source>
        <strain evidence="3 4">DXS22W</strain>
    </source>
</reference>
<proteinExistence type="predicted"/>
<evidence type="ECO:0000313" key="3">
    <source>
        <dbReference type="EMBL" id="MEK8053288.1"/>
    </source>
</evidence>
<comment type="caution">
    <text evidence="3">The sequence shown here is derived from an EMBL/GenBank/DDBJ whole genome shotgun (WGS) entry which is preliminary data.</text>
</comment>
<feature type="signal peptide" evidence="2">
    <location>
        <begin position="1"/>
        <end position="39"/>
    </location>
</feature>
<feature type="chain" id="PRO_5047535776" description="Tetratricopeptide repeat protein" evidence="2">
    <location>
        <begin position="40"/>
        <end position="336"/>
    </location>
</feature>
<organism evidence="3 4">
    <name type="scientific">Pseudaquabacterium inlustre</name>
    <dbReference type="NCBI Taxonomy" id="2984192"/>
    <lineage>
        <taxon>Bacteria</taxon>
        <taxon>Pseudomonadati</taxon>
        <taxon>Pseudomonadota</taxon>
        <taxon>Betaproteobacteria</taxon>
        <taxon>Burkholderiales</taxon>
        <taxon>Sphaerotilaceae</taxon>
        <taxon>Pseudaquabacterium</taxon>
    </lineage>
</organism>
<dbReference type="RefSeq" id="WP_341413029.1">
    <property type="nucleotide sequence ID" value="NZ_JBBUTH010000011.1"/>
</dbReference>
<keyword evidence="1" id="KW-0802">TPR repeat</keyword>
<dbReference type="PROSITE" id="PS50005">
    <property type="entry name" value="TPR"/>
    <property type="match status" value="1"/>
</dbReference>
<evidence type="ECO:0000256" key="1">
    <source>
        <dbReference type="PROSITE-ProRule" id="PRU00339"/>
    </source>
</evidence>
<accession>A0ABU9CN91</accession>
<evidence type="ECO:0000256" key="2">
    <source>
        <dbReference type="SAM" id="SignalP"/>
    </source>
</evidence>
<dbReference type="SUPFAM" id="SSF48452">
    <property type="entry name" value="TPR-like"/>
    <property type="match status" value="1"/>
</dbReference>
<evidence type="ECO:0008006" key="5">
    <source>
        <dbReference type="Google" id="ProtNLM"/>
    </source>
</evidence>
<protein>
    <recommendedName>
        <fullName evidence="5">Tetratricopeptide repeat protein</fullName>
    </recommendedName>
</protein>